<proteinExistence type="predicted"/>
<keyword evidence="1" id="KW-1133">Transmembrane helix</keyword>
<evidence type="ECO:0000313" key="3">
    <source>
        <dbReference type="Proteomes" id="UP000295558"/>
    </source>
</evidence>
<comment type="caution">
    <text evidence="2">The sequence shown here is derived from an EMBL/GenBank/DDBJ whole genome shotgun (WGS) entry which is preliminary data.</text>
</comment>
<accession>A0A4R6ZRE2</accession>
<dbReference type="STRING" id="1265846.PROCOU_14008"/>
<dbReference type="Proteomes" id="UP000295558">
    <property type="component" value="Unassembled WGS sequence"/>
</dbReference>
<name>A0A4R6ZRE2_9LIST</name>
<dbReference type="AlphaFoldDB" id="A0A4R6ZRE2"/>
<dbReference type="RefSeq" id="WP_036072886.1">
    <property type="nucleotide sequence ID" value="NZ_SNZK01000001.1"/>
</dbReference>
<sequence length="178" mass="20394">MDLKLAALLISIISLAISTFLFLRNIINERFNLDIKVIKAIEAPNQSTKFNRLFLQVLLANKSRLSVAITSIYLEFEDVNSDTYKKKIVSSNRNPELMYKKIPNSDNQIQSIYTDKVPLSIGALDSEFCIFAFNATDYFVRRIQYDNPVLVIETTRSNIAIPVDLTDISIDYEKWLTS</sequence>
<evidence type="ECO:0000256" key="1">
    <source>
        <dbReference type="SAM" id="Phobius"/>
    </source>
</evidence>
<keyword evidence="1" id="KW-0812">Transmembrane</keyword>
<evidence type="ECO:0000313" key="2">
    <source>
        <dbReference type="EMBL" id="TDR55095.1"/>
    </source>
</evidence>
<keyword evidence="1" id="KW-0472">Membrane</keyword>
<keyword evidence="3" id="KW-1185">Reference proteome</keyword>
<protein>
    <submittedName>
        <fullName evidence="2">Uncharacterized protein</fullName>
    </submittedName>
</protein>
<organism evidence="2 3">
    <name type="scientific">Listeria rocourtiae</name>
    <dbReference type="NCBI Taxonomy" id="647910"/>
    <lineage>
        <taxon>Bacteria</taxon>
        <taxon>Bacillati</taxon>
        <taxon>Bacillota</taxon>
        <taxon>Bacilli</taxon>
        <taxon>Bacillales</taxon>
        <taxon>Listeriaceae</taxon>
        <taxon>Listeria</taxon>
    </lineage>
</organism>
<gene>
    <name evidence="2" type="ORF">DFP96_10121</name>
</gene>
<feature type="transmembrane region" description="Helical" evidence="1">
    <location>
        <begin position="6"/>
        <end position="23"/>
    </location>
</feature>
<dbReference type="EMBL" id="SNZK01000001">
    <property type="protein sequence ID" value="TDR55095.1"/>
    <property type="molecule type" value="Genomic_DNA"/>
</dbReference>
<reference evidence="2 3" key="1">
    <citation type="submission" date="2019-03" db="EMBL/GenBank/DDBJ databases">
        <title>Genomic Encyclopedia of Type Strains, Phase III (KMG-III): the genomes of soil and plant-associated and newly described type strains.</title>
        <authorList>
            <person name="Whitman W."/>
        </authorList>
    </citation>
    <scope>NUCLEOTIDE SEQUENCE [LARGE SCALE GENOMIC DNA]</scope>
    <source>
        <strain evidence="2 3">CECT 7972</strain>
    </source>
</reference>